<gene>
    <name evidence="2" type="ORF">UXM345_LOCUS14545</name>
</gene>
<dbReference type="Proteomes" id="UP000663842">
    <property type="component" value="Unassembled WGS sequence"/>
</dbReference>
<protein>
    <recommendedName>
        <fullName evidence="1">Glutathione S-transferase C-terminal domain-containing protein</fullName>
    </recommendedName>
</protein>
<evidence type="ECO:0000313" key="2">
    <source>
        <dbReference type="EMBL" id="CAF3972129.1"/>
    </source>
</evidence>
<comment type="caution">
    <text evidence="2">The sequence shown here is derived from an EMBL/GenBank/DDBJ whole genome shotgun (WGS) entry which is preliminary data.</text>
</comment>
<sequence length="168" mass="19430">MTFQFRLYLYSLPFGMSLLRSVIRALKLGQLLARKFDLYGKLTSSIDDKDLLHGYIDGVVQCAYAARKFQNGLNSLNSLVRKSSTSFYYDQSEPTIADYFVFEAYTAARDYCRKLLPDEEDYQSLVKLKQMMRERPALANYFSKGLLFRCFTGSPKDSEYMARLATTF</sequence>
<proteinExistence type="predicted"/>
<dbReference type="EMBL" id="CAJOBF010001659">
    <property type="protein sequence ID" value="CAF3972129.1"/>
    <property type="molecule type" value="Genomic_DNA"/>
</dbReference>
<dbReference type="AlphaFoldDB" id="A0A819M0Z6"/>
<dbReference type="Gene3D" id="1.20.1050.130">
    <property type="match status" value="1"/>
</dbReference>
<accession>A0A819M0Z6</accession>
<dbReference type="InterPro" id="IPR036282">
    <property type="entry name" value="Glutathione-S-Trfase_C_sf"/>
</dbReference>
<dbReference type="SUPFAM" id="SSF47616">
    <property type="entry name" value="GST C-terminal domain-like"/>
    <property type="match status" value="1"/>
</dbReference>
<evidence type="ECO:0000259" key="1">
    <source>
        <dbReference type="Pfam" id="PF14497"/>
    </source>
</evidence>
<dbReference type="Pfam" id="PF14497">
    <property type="entry name" value="GST_C_3"/>
    <property type="match status" value="1"/>
</dbReference>
<name>A0A819M0Z6_9BILA</name>
<organism evidence="2 3">
    <name type="scientific">Rotaria magnacalcarata</name>
    <dbReference type="NCBI Taxonomy" id="392030"/>
    <lineage>
        <taxon>Eukaryota</taxon>
        <taxon>Metazoa</taxon>
        <taxon>Spiralia</taxon>
        <taxon>Gnathifera</taxon>
        <taxon>Rotifera</taxon>
        <taxon>Eurotatoria</taxon>
        <taxon>Bdelloidea</taxon>
        <taxon>Philodinida</taxon>
        <taxon>Philodinidae</taxon>
        <taxon>Rotaria</taxon>
    </lineage>
</organism>
<feature type="domain" description="Glutathione S-transferase C-terminal" evidence="1">
    <location>
        <begin position="64"/>
        <end position="144"/>
    </location>
</feature>
<dbReference type="InterPro" id="IPR004046">
    <property type="entry name" value="GST_C"/>
</dbReference>
<evidence type="ECO:0000313" key="3">
    <source>
        <dbReference type="Proteomes" id="UP000663842"/>
    </source>
</evidence>
<reference evidence="2" key="1">
    <citation type="submission" date="2021-02" db="EMBL/GenBank/DDBJ databases">
        <authorList>
            <person name="Nowell W R."/>
        </authorList>
    </citation>
    <scope>NUCLEOTIDE SEQUENCE</scope>
</reference>